<comment type="caution">
    <text evidence="1">The sequence shown here is derived from an EMBL/GenBank/DDBJ whole genome shotgun (WGS) entry which is preliminary data.</text>
</comment>
<organism evidence="1 2">
    <name type="scientific">Alkalicoccobacillus gibsonii</name>
    <dbReference type="NCBI Taxonomy" id="79881"/>
    <lineage>
        <taxon>Bacteria</taxon>
        <taxon>Bacillati</taxon>
        <taxon>Bacillota</taxon>
        <taxon>Bacilli</taxon>
        <taxon>Bacillales</taxon>
        <taxon>Bacillaceae</taxon>
        <taxon>Alkalicoccobacillus</taxon>
    </lineage>
</organism>
<sequence>MRTGSDLLHQVRPEDFTWYLRQVPNWIGNKEYMIELEGIDGCVSFGETIREAKKGLYESLHLWLKRYGEEALPVVQSDGAQLIHLLPEMTDVEVRYINEELQKLI</sequence>
<proteinExistence type="predicted"/>
<dbReference type="EMBL" id="JBCITK010000001">
    <property type="protein sequence ID" value="MEN0644460.1"/>
    <property type="molecule type" value="Genomic_DNA"/>
</dbReference>
<dbReference type="RefSeq" id="WP_343131148.1">
    <property type="nucleotide sequence ID" value="NZ_JBCITK010000001.1"/>
</dbReference>
<reference evidence="1 2" key="1">
    <citation type="submission" date="2024-03" db="EMBL/GenBank/DDBJ databases">
        <title>Bacilli Hybrid Assemblies.</title>
        <authorList>
            <person name="Kovac J."/>
        </authorList>
    </citation>
    <scope>NUCLEOTIDE SEQUENCE [LARGE SCALE GENOMIC DNA]</scope>
    <source>
        <strain evidence="1 2">FSL R7-0666</strain>
    </source>
</reference>
<keyword evidence="2" id="KW-1185">Reference proteome</keyword>
<name>A0ABU9VL84_9BACI</name>
<evidence type="ECO:0000313" key="2">
    <source>
        <dbReference type="Proteomes" id="UP001418796"/>
    </source>
</evidence>
<dbReference type="Proteomes" id="UP001418796">
    <property type="component" value="Unassembled WGS sequence"/>
</dbReference>
<gene>
    <name evidence="1" type="ORF">MKY91_15010</name>
</gene>
<dbReference type="InterPro" id="IPR035069">
    <property type="entry name" value="TTHA1013/TTHA0281-like"/>
</dbReference>
<evidence type="ECO:0000313" key="1">
    <source>
        <dbReference type="EMBL" id="MEN0644460.1"/>
    </source>
</evidence>
<accession>A0ABU9VL84</accession>
<dbReference type="Gene3D" id="3.30.160.250">
    <property type="match status" value="1"/>
</dbReference>
<protein>
    <submittedName>
        <fullName evidence="1">Type II toxin-antitoxin system HicB family antitoxin</fullName>
    </submittedName>
</protein>
<dbReference type="SUPFAM" id="SSF143100">
    <property type="entry name" value="TTHA1013/TTHA0281-like"/>
    <property type="match status" value="1"/>
</dbReference>